<evidence type="ECO:0000256" key="4">
    <source>
        <dbReference type="ARBA" id="ARBA00022500"/>
    </source>
</evidence>
<keyword evidence="8 12" id="KW-0472">Membrane</keyword>
<evidence type="ECO:0000313" key="15">
    <source>
        <dbReference type="EMBL" id="GLS25399.1"/>
    </source>
</evidence>
<name>A0AA37WL07_9GAMM</name>
<comment type="similarity">
    <text evidence="10">Belongs to the methyl-accepting chemotaxis (MCP) protein family.</text>
</comment>
<dbReference type="InterPro" id="IPR004090">
    <property type="entry name" value="Chemotax_Me-accpt_rcpt"/>
</dbReference>
<keyword evidence="5" id="KW-0997">Cell inner membrane</keyword>
<dbReference type="AlphaFoldDB" id="A0AA37WL07"/>
<keyword evidence="3" id="KW-0488">Methylation</keyword>
<evidence type="ECO:0000313" key="16">
    <source>
        <dbReference type="Proteomes" id="UP001156870"/>
    </source>
</evidence>
<dbReference type="SUPFAM" id="SSF58104">
    <property type="entry name" value="Methyl-accepting chemotaxis protein (MCP) signaling domain"/>
    <property type="match status" value="1"/>
</dbReference>
<evidence type="ECO:0000256" key="3">
    <source>
        <dbReference type="ARBA" id="ARBA00022481"/>
    </source>
</evidence>
<evidence type="ECO:0000259" key="13">
    <source>
        <dbReference type="PROSITE" id="PS50111"/>
    </source>
</evidence>
<dbReference type="FunFam" id="1.10.287.950:FF:000001">
    <property type="entry name" value="Methyl-accepting chemotaxis sensory transducer"/>
    <property type="match status" value="1"/>
</dbReference>
<keyword evidence="16" id="KW-1185">Reference proteome</keyword>
<dbReference type="EMBL" id="BSPD01000030">
    <property type="protein sequence ID" value="GLS25399.1"/>
    <property type="molecule type" value="Genomic_DNA"/>
</dbReference>
<evidence type="ECO:0000256" key="9">
    <source>
        <dbReference type="ARBA" id="ARBA00023224"/>
    </source>
</evidence>
<dbReference type="Gene3D" id="3.30.450.20">
    <property type="entry name" value="PAS domain"/>
    <property type="match status" value="1"/>
</dbReference>
<evidence type="ECO:0000256" key="5">
    <source>
        <dbReference type="ARBA" id="ARBA00022519"/>
    </source>
</evidence>
<comment type="subcellular location">
    <subcellularLocation>
        <location evidence="1">Cell inner membrane</location>
        <topology evidence="1">Multi-pass membrane protein</topology>
    </subcellularLocation>
</comment>
<dbReference type="PRINTS" id="PR00260">
    <property type="entry name" value="CHEMTRNSDUCR"/>
</dbReference>
<evidence type="ECO:0000259" key="14">
    <source>
        <dbReference type="PROSITE" id="PS50112"/>
    </source>
</evidence>
<dbReference type="PROSITE" id="PS50112">
    <property type="entry name" value="PAS"/>
    <property type="match status" value="1"/>
</dbReference>
<evidence type="ECO:0000256" key="10">
    <source>
        <dbReference type="ARBA" id="ARBA00029447"/>
    </source>
</evidence>
<dbReference type="SUPFAM" id="SSF55785">
    <property type="entry name" value="PYP-like sensor domain (PAS domain)"/>
    <property type="match status" value="1"/>
</dbReference>
<dbReference type="PROSITE" id="PS50111">
    <property type="entry name" value="CHEMOTAXIS_TRANSDUC_2"/>
    <property type="match status" value="1"/>
</dbReference>
<evidence type="ECO:0000256" key="1">
    <source>
        <dbReference type="ARBA" id="ARBA00004429"/>
    </source>
</evidence>
<dbReference type="GO" id="GO:0052131">
    <property type="term" value="P:positive aerotaxis"/>
    <property type="evidence" value="ECO:0007669"/>
    <property type="project" value="UniProtKB-ARBA"/>
</dbReference>
<keyword evidence="4" id="KW-0145">Chemotaxis</keyword>
<dbReference type="PANTHER" id="PTHR32089">
    <property type="entry name" value="METHYL-ACCEPTING CHEMOTAXIS PROTEIN MCPB"/>
    <property type="match status" value="1"/>
</dbReference>
<sequence length="523" mass="56165">MRNNGPVTGHEIPVKDMSDIVSATDTRGVITFCNDYFVEISGYGKEELIGQPHNILRHSDMPPAAYQMMWDRIQSGQPWMGIVKNRCKNGDHYWVDAYVTPLKSQGQVVGYESVRVKPAPDAVDRAKHVYQRINGGLSPIPAWDSFISKFASTGIIVCGIFVGIFGVLLLLNALSLVSFASATIGSFAIGVITHWLSMQKERDNESLAHSIVNDPLARYIYTGHTNSHGSVALMQKILSARLRTCLGRFGESAKGVMAKAELTYEQARCSHDGMTAQQAETHHVATSMTQMAQAVQEVATAAATTSDSTGEALTLVSEGNNILHTATSTINGLTESVQSLQEVVSKLSQDSDRISSVVDVIGGIAEQTNLLALNAAIEAARAGEQGRGFAVVADEVRTLAQRTQESTALIQDIIVNLGKATSLAAENMSTCSTMAGNSISAMGEVTESLNAISNAVKNIDAMSHQIAAASEEQSATAKEVDRNTTTISQITEKTIAEAGVASEMSQSLRELAQHQFTLIERFQ</sequence>
<evidence type="ECO:0000256" key="12">
    <source>
        <dbReference type="SAM" id="Phobius"/>
    </source>
</evidence>
<feature type="domain" description="PAS" evidence="14">
    <location>
        <begin position="14"/>
        <end position="51"/>
    </location>
</feature>
<dbReference type="GO" id="GO:0007165">
    <property type="term" value="P:signal transduction"/>
    <property type="evidence" value="ECO:0007669"/>
    <property type="project" value="UniProtKB-KW"/>
</dbReference>
<keyword evidence="9 11" id="KW-0807">Transducer</keyword>
<dbReference type="Proteomes" id="UP001156870">
    <property type="component" value="Unassembled WGS sequence"/>
</dbReference>
<reference evidence="15 16" key="1">
    <citation type="journal article" date="2014" name="Int. J. Syst. Evol. Microbiol.">
        <title>Complete genome sequence of Corynebacterium casei LMG S-19264T (=DSM 44701T), isolated from a smear-ripened cheese.</title>
        <authorList>
            <consortium name="US DOE Joint Genome Institute (JGI-PGF)"/>
            <person name="Walter F."/>
            <person name="Albersmeier A."/>
            <person name="Kalinowski J."/>
            <person name="Ruckert C."/>
        </authorList>
    </citation>
    <scope>NUCLEOTIDE SEQUENCE [LARGE SCALE GENOMIC DNA]</scope>
    <source>
        <strain evidence="15 16">NBRC 110095</strain>
    </source>
</reference>
<dbReference type="NCBIfam" id="TIGR00229">
    <property type="entry name" value="sensory_box"/>
    <property type="match status" value="1"/>
</dbReference>
<keyword evidence="7 12" id="KW-1133">Transmembrane helix</keyword>
<accession>A0AA37WL07</accession>
<dbReference type="GO" id="GO:0004888">
    <property type="term" value="F:transmembrane signaling receptor activity"/>
    <property type="evidence" value="ECO:0007669"/>
    <property type="project" value="InterPro"/>
</dbReference>
<dbReference type="InterPro" id="IPR004089">
    <property type="entry name" value="MCPsignal_dom"/>
</dbReference>
<dbReference type="InterPro" id="IPR000014">
    <property type="entry name" value="PAS"/>
</dbReference>
<evidence type="ECO:0000256" key="11">
    <source>
        <dbReference type="PROSITE-ProRule" id="PRU00284"/>
    </source>
</evidence>
<dbReference type="PANTHER" id="PTHR32089:SF74">
    <property type="entry name" value="METHYL-ACCEPTING CHEMOTAXIS PROTEIN AER"/>
    <property type="match status" value="1"/>
</dbReference>
<evidence type="ECO:0000256" key="8">
    <source>
        <dbReference type="ARBA" id="ARBA00023136"/>
    </source>
</evidence>
<organism evidence="15 16">
    <name type="scientific">Marinibactrum halimedae</name>
    <dbReference type="NCBI Taxonomy" id="1444977"/>
    <lineage>
        <taxon>Bacteria</taxon>
        <taxon>Pseudomonadati</taxon>
        <taxon>Pseudomonadota</taxon>
        <taxon>Gammaproteobacteria</taxon>
        <taxon>Cellvibrionales</taxon>
        <taxon>Cellvibrionaceae</taxon>
        <taxon>Marinibactrum</taxon>
    </lineage>
</organism>
<dbReference type="Pfam" id="PF00015">
    <property type="entry name" value="MCPsignal"/>
    <property type="match status" value="1"/>
</dbReference>
<evidence type="ECO:0000256" key="7">
    <source>
        <dbReference type="ARBA" id="ARBA00022989"/>
    </source>
</evidence>
<protein>
    <submittedName>
        <fullName evidence="15">Chemotaxis protein</fullName>
    </submittedName>
</protein>
<dbReference type="RefSeq" id="WP_232592097.1">
    <property type="nucleotide sequence ID" value="NZ_BSPD01000030.1"/>
</dbReference>
<comment type="caution">
    <text evidence="15">The sequence shown here is derived from an EMBL/GenBank/DDBJ whole genome shotgun (WGS) entry which is preliminary data.</text>
</comment>
<keyword evidence="6 12" id="KW-0812">Transmembrane</keyword>
<evidence type="ECO:0000256" key="6">
    <source>
        <dbReference type="ARBA" id="ARBA00022692"/>
    </source>
</evidence>
<feature type="domain" description="Methyl-accepting transducer" evidence="13">
    <location>
        <begin position="252"/>
        <end position="488"/>
    </location>
</feature>
<dbReference type="CDD" id="cd11386">
    <property type="entry name" value="MCP_signal"/>
    <property type="match status" value="1"/>
</dbReference>
<keyword evidence="2" id="KW-1003">Cell membrane</keyword>
<gene>
    <name evidence="15" type="ORF">GCM10007877_11130</name>
</gene>
<dbReference type="FunFam" id="3.30.450.20:FF:000046">
    <property type="entry name" value="Aerotaxis sensor receptor"/>
    <property type="match status" value="1"/>
</dbReference>
<dbReference type="Gene3D" id="1.10.287.950">
    <property type="entry name" value="Methyl-accepting chemotaxis protein"/>
    <property type="match status" value="1"/>
</dbReference>
<feature type="transmembrane region" description="Helical" evidence="12">
    <location>
        <begin position="177"/>
        <end position="196"/>
    </location>
</feature>
<dbReference type="SMART" id="SM00091">
    <property type="entry name" value="PAS"/>
    <property type="match status" value="1"/>
</dbReference>
<feature type="transmembrane region" description="Helical" evidence="12">
    <location>
        <begin position="150"/>
        <end position="171"/>
    </location>
</feature>
<dbReference type="InterPro" id="IPR035965">
    <property type="entry name" value="PAS-like_dom_sf"/>
</dbReference>
<evidence type="ECO:0000256" key="2">
    <source>
        <dbReference type="ARBA" id="ARBA00022475"/>
    </source>
</evidence>
<proteinExistence type="inferred from homology"/>
<dbReference type="CDD" id="cd00130">
    <property type="entry name" value="PAS"/>
    <property type="match status" value="1"/>
</dbReference>
<dbReference type="SMART" id="SM00283">
    <property type="entry name" value="MA"/>
    <property type="match status" value="1"/>
</dbReference>
<dbReference type="InterPro" id="IPR013655">
    <property type="entry name" value="PAS_fold_3"/>
</dbReference>
<dbReference type="Pfam" id="PF08447">
    <property type="entry name" value="PAS_3"/>
    <property type="match status" value="1"/>
</dbReference>
<dbReference type="GO" id="GO:0005886">
    <property type="term" value="C:plasma membrane"/>
    <property type="evidence" value="ECO:0007669"/>
    <property type="project" value="UniProtKB-SubCell"/>
</dbReference>